<dbReference type="InterPro" id="IPR005312">
    <property type="entry name" value="DUF1759"/>
</dbReference>
<comment type="caution">
    <text evidence="2">The sequence shown here is derived from an EMBL/GenBank/DDBJ whole genome shotgun (WGS) entry which is preliminary data.</text>
</comment>
<sequence length="204" mass="22644">MDISQSITSIADTFHQQIADALDGEEFGEEVEGTLDYHEKIVRAMSRLRSAMSTRATVSSIVLEANQSGHAGTSDKSSHSMEAARSDTTGQTLVNLSRPHAPSLQVVALPKLQVLVFNGENREWRGFWEHYKAPNHTHAGLTGIEMLKYLKTYLSGTAKRVIEGIRLIEANHSIAVKVLIERFDRKDILIDDHIDSLLAIVPIE</sequence>
<feature type="compositionally biased region" description="Basic and acidic residues" evidence="1">
    <location>
        <begin position="76"/>
        <end position="85"/>
    </location>
</feature>
<dbReference type="Proteomes" id="UP000821866">
    <property type="component" value="Chromosome 4"/>
</dbReference>
<gene>
    <name evidence="2" type="ORF">HPB51_001315</name>
</gene>
<dbReference type="Pfam" id="PF03564">
    <property type="entry name" value="DUF1759"/>
    <property type="match status" value="1"/>
</dbReference>
<dbReference type="PANTHER" id="PTHR22954">
    <property type="entry name" value="RETROVIRAL PROTEASE-RELATED"/>
    <property type="match status" value="1"/>
</dbReference>
<evidence type="ECO:0000313" key="3">
    <source>
        <dbReference type="Proteomes" id="UP000821866"/>
    </source>
</evidence>
<organism evidence="2 3">
    <name type="scientific">Rhipicephalus microplus</name>
    <name type="common">Cattle tick</name>
    <name type="synonym">Boophilus microplus</name>
    <dbReference type="NCBI Taxonomy" id="6941"/>
    <lineage>
        <taxon>Eukaryota</taxon>
        <taxon>Metazoa</taxon>
        <taxon>Ecdysozoa</taxon>
        <taxon>Arthropoda</taxon>
        <taxon>Chelicerata</taxon>
        <taxon>Arachnida</taxon>
        <taxon>Acari</taxon>
        <taxon>Parasitiformes</taxon>
        <taxon>Ixodida</taxon>
        <taxon>Ixodoidea</taxon>
        <taxon>Ixodidae</taxon>
        <taxon>Rhipicephalinae</taxon>
        <taxon>Rhipicephalus</taxon>
        <taxon>Boophilus</taxon>
    </lineage>
</organism>
<feature type="region of interest" description="Disordered" evidence="1">
    <location>
        <begin position="67"/>
        <end position="87"/>
    </location>
</feature>
<keyword evidence="3" id="KW-1185">Reference proteome</keyword>
<evidence type="ECO:0000256" key="1">
    <source>
        <dbReference type="SAM" id="MobiDB-lite"/>
    </source>
</evidence>
<dbReference type="EMBL" id="JABSTU010000006">
    <property type="protein sequence ID" value="KAH8027000.1"/>
    <property type="molecule type" value="Genomic_DNA"/>
</dbReference>
<accession>A0A9J6DZ60</accession>
<dbReference type="AlphaFoldDB" id="A0A9J6DZ60"/>
<dbReference type="PANTHER" id="PTHR22954:SF3">
    <property type="entry name" value="PROTEIN CBG08539"/>
    <property type="match status" value="1"/>
</dbReference>
<proteinExistence type="predicted"/>
<dbReference type="VEuPathDB" id="VectorBase:LOC119176595"/>
<name>A0A9J6DZ60_RHIMP</name>
<evidence type="ECO:0000313" key="2">
    <source>
        <dbReference type="EMBL" id="KAH8027000.1"/>
    </source>
</evidence>
<reference evidence="2" key="2">
    <citation type="submission" date="2021-09" db="EMBL/GenBank/DDBJ databases">
        <authorList>
            <person name="Jia N."/>
            <person name="Wang J."/>
            <person name="Shi W."/>
            <person name="Du L."/>
            <person name="Sun Y."/>
            <person name="Zhan W."/>
            <person name="Jiang J."/>
            <person name="Wang Q."/>
            <person name="Zhang B."/>
            <person name="Ji P."/>
            <person name="Sakyi L.B."/>
            <person name="Cui X."/>
            <person name="Yuan T."/>
            <person name="Jiang B."/>
            <person name="Yang W."/>
            <person name="Lam T.T.-Y."/>
            <person name="Chang Q."/>
            <person name="Ding S."/>
            <person name="Wang X."/>
            <person name="Zhu J."/>
            <person name="Ruan X."/>
            <person name="Zhao L."/>
            <person name="Wei J."/>
            <person name="Que T."/>
            <person name="Du C."/>
            <person name="Cheng J."/>
            <person name="Dai P."/>
            <person name="Han X."/>
            <person name="Huang E."/>
            <person name="Gao Y."/>
            <person name="Liu J."/>
            <person name="Shao H."/>
            <person name="Ye R."/>
            <person name="Li L."/>
            <person name="Wei W."/>
            <person name="Wang X."/>
            <person name="Wang C."/>
            <person name="Huo Q."/>
            <person name="Li W."/>
            <person name="Guo W."/>
            <person name="Chen H."/>
            <person name="Chen S."/>
            <person name="Zhou L."/>
            <person name="Zhou L."/>
            <person name="Ni X."/>
            <person name="Tian J."/>
            <person name="Zhou Y."/>
            <person name="Sheng Y."/>
            <person name="Liu T."/>
            <person name="Pan Y."/>
            <person name="Xia L."/>
            <person name="Li J."/>
            <person name="Zhao F."/>
            <person name="Cao W."/>
        </authorList>
    </citation>
    <scope>NUCLEOTIDE SEQUENCE</scope>
    <source>
        <strain evidence="2">Rmic-2018</strain>
        <tissue evidence="2">Larvae</tissue>
    </source>
</reference>
<protein>
    <submittedName>
        <fullName evidence="2">Uncharacterized protein</fullName>
    </submittedName>
</protein>
<reference evidence="2" key="1">
    <citation type="journal article" date="2020" name="Cell">
        <title>Large-Scale Comparative Analyses of Tick Genomes Elucidate Their Genetic Diversity and Vector Capacities.</title>
        <authorList>
            <consortium name="Tick Genome and Microbiome Consortium (TIGMIC)"/>
            <person name="Jia N."/>
            <person name="Wang J."/>
            <person name="Shi W."/>
            <person name="Du L."/>
            <person name="Sun Y."/>
            <person name="Zhan W."/>
            <person name="Jiang J.F."/>
            <person name="Wang Q."/>
            <person name="Zhang B."/>
            <person name="Ji P."/>
            <person name="Bell-Sakyi L."/>
            <person name="Cui X.M."/>
            <person name="Yuan T.T."/>
            <person name="Jiang B.G."/>
            <person name="Yang W.F."/>
            <person name="Lam T.T."/>
            <person name="Chang Q.C."/>
            <person name="Ding S.J."/>
            <person name="Wang X.J."/>
            <person name="Zhu J.G."/>
            <person name="Ruan X.D."/>
            <person name="Zhao L."/>
            <person name="Wei J.T."/>
            <person name="Ye R.Z."/>
            <person name="Que T.C."/>
            <person name="Du C.H."/>
            <person name="Zhou Y.H."/>
            <person name="Cheng J.X."/>
            <person name="Dai P.F."/>
            <person name="Guo W.B."/>
            <person name="Han X.H."/>
            <person name="Huang E.J."/>
            <person name="Li L.F."/>
            <person name="Wei W."/>
            <person name="Gao Y.C."/>
            <person name="Liu J.Z."/>
            <person name="Shao H.Z."/>
            <person name="Wang X."/>
            <person name="Wang C.C."/>
            <person name="Yang T.C."/>
            <person name="Huo Q.B."/>
            <person name="Li W."/>
            <person name="Chen H.Y."/>
            <person name="Chen S.E."/>
            <person name="Zhou L.G."/>
            <person name="Ni X.B."/>
            <person name="Tian J.H."/>
            <person name="Sheng Y."/>
            <person name="Liu T."/>
            <person name="Pan Y.S."/>
            <person name="Xia L.Y."/>
            <person name="Li J."/>
            <person name="Zhao F."/>
            <person name="Cao W.C."/>
        </authorList>
    </citation>
    <scope>NUCLEOTIDE SEQUENCE</scope>
    <source>
        <strain evidence="2">Rmic-2018</strain>
    </source>
</reference>